<dbReference type="EMBL" id="UINC01228740">
    <property type="protein sequence ID" value="SVE60177.1"/>
    <property type="molecule type" value="Genomic_DNA"/>
</dbReference>
<sequence>VTLPDYLREGLEILFIGLNPSKYSAEIGHYFAN</sequence>
<evidence type="ECO:0008006" key="2">
    <source>
        <dbReference type="Google" id="ProtNLM"/>
    </source>
</evidence>
<dbReference type="AlphaFoldDB" id="A0A383ETK1"/>
<gene>
    <name evidence="1" type="ORF">METZ01_LOCUS513031</name>
</gene>
<feature type="non-terminal residue" evidence="1">
    <location>
        <position position="33"/>
    </location>
</feature>
<dbReference type="InterPro" id="IPR036895">
    <property type="entry name" value="Uracil-DNA_glycosylase-like_sf"/>
</dbReference>
<dbReference type="SUPFAM" id="SSF52141">
    <property type="entry name" value="Uracil-DNA glycosylase-like"/>
    <property type="match status" value="1"/>
</dbReference>
<protein>
    <recommendedName>
        <fullName evidence="2">Uracil-DNA glycosylase-like domain-containing protein</fullName>
    </recommendedName>
</protein>
<proteinExistence type="predicted"/>
<organism evidence="1">
    <name type="scientific">marine metagenome</name>
    <dbReference type="NCBI Taxonomy" id="408172"/>
    <lineage>
        <taxon>unclassified sequences</taxon>
        <taxon>metagenomes</taxon>
        <taxon>ecological metagenomes</taxon>
    </lineage>
</organism>
<name>A0A383ETK1_9ZZZZ</name>
<reference evidence="1" key="1">
    <citation type="submission" date="2018-05" db="EMBL/GenBank/DDBJ databases">
        <authorList>
            <person name="Lanie J.A."/>
            <person name="Ng W.-L."/>
            <person name="Kazmierczak K.M."/>
            <person name="Andrzejewski T.M."/>
            <person name="Davidsen T.M."/>
            <person name="Wayne K.J."/>
            <person name="Tettelin H."/>
            <person name="Glass J.I."/>
            <person name="Rusch D."/>
            <person name="Podicherti R."/>
            <person name="Tsui H.-C.T."/>
            <person name="Winkler M.E."/>
        </authorList>
    </citation>
    <scope>NUCLEOTIDE SEQUENCE</scope>
</reference>
<evidence type="ECO:0000313" key="1">
    <source>
        <dbReference type="EMBL" id="SVE60177.1"/>
    </source>
</evidence>
<feature type="non-terminal residue" evidence="1">
    <location>
        <position position="1"/>
    </location>
</feature>
<accession>A0A383ETK1</accession>
<dbReference type="Gene3D" id="3.40.470.10">
    <property type="entry name" value="Uracil-DNA glycosylase-like domain"/>
    <property type="match status" value="1"/>
</dbReference>